<comment type="similarity">
    <text evidence="1">Belongs to the short-chain dehydrogenases/reductases (SDR) family.</text>
</comment>
<organism evidence="3 4">
    <name type="scientific">Hydrocarboniphaga effusa AP103</name>
    <dbReference type="NCBI Taxonomy" id="1172194"/>
    <lineage>
        <taxon>Bacteria</taxon>
        <taxon>Pseudomonadati</taxon>
        <taxon>Pseudomonadota</taxon>
        <taxon>Gammaproteobacteria</taxon>
        <taxon>Nevskiales</taxon>
        <taxon>Nevskiaceae</taxon>
        <taxon>Hydrocarboniphaga</taxon>
    </lineage>
</organism>
<dbReference type="InterPro" id="IPR036291">
    <property type="entry name" value="NAD(P)-bd_dom_sf"/>
</dbReference>
<evidence type="ECO:0000256" key="1">
    <source>
        <dbReference type="ARBA" id="ARBA00006484"/>
    </source>
</evidence>
<dbReference type="InterPro" id="IPR002347">
    <property type="entry name" value="SDR_fam"/>
</dbReference>
<dbReference type="EMBL" id="AKGD01000003">
    <property type="protein sequence ID" value="EIT68433.1"/>
    <property type="molecule type" value="Genomic_DNA"/>
</dbReference>
<dbReference type="PANTHER" id="PTHR44196:SF4">
    <property type="entry name" value="SHORT CHAIN DEHYDROGENASE"/>
    <property type="match status" value="1"/>
</dbReference>
<dbReference type="GO" id="GO:0016020">
    <property type="term" value="C:membrane"/>
    <property type="evidence" value="ECO:0007669"/>
    <property type="project" value="TreeGrafter"/>
</dbReference>
<dbReference type="InterPro" id="IPR020904">
    <property type="entry name" value="Sc_DH/Rdtase_CS"/>
</dbReference>
<dbReference type="SUPFAM" id="SSF51735">
    <property type="entry name" value="NAD(P)-binding Rossmann-fold domains"/>
    <property type="match status" value="1"/>
</dbReference>
<dbReference type="PANTHER" id="PTHR44196">
    <property type="entry name" value="DEHYDROGENASE/REDUCTASE SDR FAMILY MEMBER 7B"/>
    <property type="match status" value="1"/>
</dbReference>
<accession>I8T404</accession>
<comment type="caution">
    <text evidence="3">The sequence shown here is derived from an EMBL/GenBank/DDBJ whole genome shotgun (WGS) entry which is preliminary data.</text>
</comment>
<dbReference type="PROSITE" id="PS00061">
    <property type="entry name" value="ADH_SHORT"/>
    <property type="match status" value="1"/>
</dbReference>
<evidence type="ECO:0000256" key="2">
    <source>
        <dbReference type="ARBA" id="ARBA00023002"/>
    </source>
</evidence>
<dbReference type="Pfam" id="PF00106">
    <property type="entry name" value="adh_short"/>
    <property type="match status" value="1"/>
</dbReference>
<dbReference type="AlphaFoldDB" id="I8T404"/>
<evidence type="ECO:0000313" key="4">
    <source>
        <dbReference type="Proteomes" id="UP000003704"/>
    </source>
</evidence>
<dbReference type="Proteomes" id="UP000003704">
    <property type="component" value="Unassembled WGS sequence"/>
</dbReference>
<dbReference type="GO" id="GO:0016491">
    <property type="term" value="F:oxidoreductase activity"/>
    <property type="evidence" value="ECO:0007669"/>
    <property type="project" value="UniProtKB-KW"/>
</dbReference>
<proteinExistence type="inferred from homology"/>
<evidence type="ECO:0008006" key="5">
    <source>
        <dbReference type="Google" id="ProtNLM"/>
    </source>
</evidence>
<evidence type="ECO:0000313" key="3">
    <source>
        <dbReference type="EMBL" id="EIT68433.1"/>
    </source>
</evidence>
<keyword evidence="2" id="KW-0560">Oxidoreductase</keyword>
<reference evidence="3 4" key="1">
    <citation type="journal article" date="2012" name="J. Bacteriol.">
        <title>Genome Sequence of n-Alkane-Degrading Hydrocarboniphaga effusa Strain AP103T (ATCC BAA-332T).</title>
        <authorList>
            <person name="Chang H.K."/>
            <person name="Zylstra G.J."/>
            <person name="Chae J.C."/>
        </authorList>
    </citation>
    <scope>NUCLEOTIDE SEQUENCE [LARGE SCALE GENOMIC DNA]</scope>
    <source>
        <strain evidence="3 4">AP103</strain>
    </source>
</reference>
<dbReference type="Gene3D" id="3.40.50.720">
    <property type="entry name" value="NAD(P)-binding Rossmann-like Domain"/>
    <property type="match status" value="1"/>
</dbReference>
<protein>
    <recommendedName>
        <fullName evidence="5">Short-chain dehydrogenase/reductase SDR</fullName>
    </recommendedName>
</protein>
<dbReference type="RefSeq" id="WP_007186565.1">
    <property type="nucleotide sequence ID" value="NZ_AKGD01000003.1"/>
</dbReference>
<sequence length="253" mass="27370">MSINAIPAGFTPQPDSFRDRVILVTGATGGLGSATSLALARLGATVILVGRTVPKLEKLYDELEATGGPQPAIVPLNFMTATWAEYENLAQTIEQTFGRLDGIVHAAAHFKSFIRLEDLPPRDWLDTLQINLTAPYTLTRLCLPMLRASKDASVVFVTDDAGRAPKPYQGAYGVTKAAGEAMFKTWALELGNEAQSASGLRFNSWHPGPMRTLLRGKGYASESLTPVDFPEKVVPQLLWLLGPDSRGLSGQQF</sequence>
<name>I8T404_9GAMM</name>
<keyword evidence="4" id="KW-1185">Reference proteome</keyword>
<dbReference type="STRING" id="1172194.WQQ_36280"/>
<dbReference type="PRINTS" id="PR00081">
    <property type="entry name" value="GDHRDH"/>
</dbReference>
<gene>
    <name evidence="3" type="ORF">WQQ_36280</name>
</gene>